<gene>
    <name evidence="4" type="ORF">QBC35DRAFT_416198</name>
</gene>
<sequence>MGVAGLDGKTIASPTTKTVRKLPIYYRLFYTFASVLVQCVVLPTVSRLFGALNKNSKKSPDLVKSYPSLKGLKIRIFYPPTHSPSSSSDAPKFPTLLTIHGGGFVLGSPRDNDLWNRTFSTTHNFLVIALDYPKAPGSPYPTAIHSLESLTHLILSDSSLPIDKSRLALAGWSAGGNLSLSLSQLPSIRPLISAVIPIYPVVDFATATSLKLSTRRYKPSLGGFRARGRDFLLPMMGWFNWAYLYPGTSCHEPLLSPIYARREDLPKNIFMIACEMDLLAAESWRMISKLAGKRVPLPEEAVGKQDPGKKGELITHHDERFTWEVKNEEEGMRYKWLLVPDAVHGYDQDSIGTIMRGDKEGMEDAVIKTEKVARMVGEWLLEGPLKEQRTD</sequence>
<evidence type="ECO:0000313" key="5">
    <source>
        <dbReference type="Proteomes" id="UP001302126"/>
    </source>
</evidence>
<dbReference type="PANTHER" id="PTHR48081">
    <property type="entry name" value="AB HYDROLASE SUPERFAMILY PROTEIN C4A8.06C"/>
    <property type="match status" value="1"/>
</dbReference>
<feature type="transmembrane region" description="Helical" evidence="2">
    <location>
        <begin position="28"/>
        <end position="49"/>
    </location>
</feature>
<dbReference type="AlphaFoldDB" id="A0AAN7AG99"/>
<evidence type="ECO:0000256" key="2">
    <source>
        <dbReference type="SAM" id="Phobius"/>
    </source>
</evidence>
<dbReference type="InterPro" id="IPR029058">
    <property type="entry name" value="AB_hydrolase_fold"/>
</dbReference>
<dbReference type="Pfam" id="PF07859">
    <property type="entry name" value="Abhydrolase_3"/>
    <property type="match status" value="1"/>
</dbReference>
<evidence type="ECO:0000313" key="4">
    <source>
        <dbReference type="EMBL" id="KAK4184807.1"/>
    </source>
</evidence>
<accession>A0AAN7AG99</accession>
<keyword evidence="2" id="KW-0472">Membrane</keyword>
<dbReference type="Gene3D" id="3.40.50.1820">
    <property type="entry name" value="alpha/beta hydrolase"/>
    <property type="match status" value="1"/>
</dbReference>
<evidence type="ECO:0000256" key="1">
    <source>
        <dbReference type="ARBA" id="ARBA00022801"/>
    </source>
</evidence>
<dbReference type="SUPFAM" id="SSF53474">
    <property type="entry name" value="alpha/beta-Hydrolases"/>
    <property type="match status" value="1"/>
</dbReference>
<comment type="caution">
    <text evidence="4">The sequence shown here is derived from an EMBL/GenBank/DDBJ whole genome shotgun (WGS) entry which is preliminary data.</text>
</comment>
<feature type="domain" description="Alpha/beta hydrolase fold-3" evidence="3">
    <location>
        <begin position="96"/>
        <end position="296"/>
    </location>
</feature>
<dbReference type="InterPro" id="IPR050300">
    <property type="entry name" value="GDXG_lipolytic_enzyme"/>
</dbReference>
<keyword evidence="2" id="KW-0812">Transmembrane</keyword>
<dbReference type="GO" id="GO:0016787">
    <property type="term" value="F:hydrolase activity"/>
    <property type="evidence" value="ECO:0007669"/>
    <property type="project" value="UniProtKB-KW"/>
</dbReference>
<proteinExistence type="predicted"/>
<organism evidence="4 5">
    <name type="scientific">Podospora australis</name>
    <dbReference type="NCBI Taxonomy" id="1536484"/>
    <lineage>
        <taxon>Eukaryota</taxon>
        <taxon>Fungi</taxon>
        <taxon>Dikarya</taxon>
        <taxon>Ascomycota</taxon>
        <taxon>Pezizomycotina</taxon>
        <taxon>Sordariomycetes</taxon>
        <taxon>Sordariomycetidae</taxon>
        <taxon>Sordariales</taxon>
        <taxon>Podosporaceae</taxon>
        <taxon>Podospora</taxon>
    </lineage>
</organism>
<keyword evidence="5" id="KW-1185">Reference proteome</keyword>
<evidence type="ECO:0000259" key="3">
    <source>
        <dbReference type="Pfam" id="PF07859"/>
    </source>
</evidence>
<protein>
    <recommendedName>
        <fullName evidence="3">Alpha/beta hydrolase fold-3 domain-containing protein</fullName>
    </recommendedName>
</protein>
<reference evidence="4" key="2">
    <citation type="submission" date="2023-05" db="EMBL/GenBank/DDBJ databases">
        <authorList>
            <consortium name="Lawrence Berkeley National Laboratory"/>
            <person name="Steindorff A."/>
            <person name="Hensen N."/>
            <person name="Bonometti L."/>
            <person name="Westerberg I."/>
            <person name="Brannstrom I.O."/>
            <person name="Guillou S."/>
            <person name="Cros-Aarteil S."/>
            <person name="Calhoun S."/>
            <person name="Haridas S."/>
            <person name="Kuo A."/>
            <person name="Mondo S."/>
            <person name="Pangilinan J."/>
            <person name="Riley R."/>
            <person name="Labutti K."/>
            <person name="Andreopoulos B."/>
            <person name="Lipzen A."/>
            <person name="Chen C."/>
            <person name="Yanf M."/>
            <person name="Daum C."/>
            <person name="Ng V."/>
            <person name="Clum A."/>
            <person name="Ohm R."/>
            <person name="Martin F."/>
            <person name="Silar P."/>
            <person name="Natvig D."/>
            <person name="Lalanne C."/>
            <person name="Gautier V."/>
            <person name="Ament-Velasquez S.L."/>
            <person name="Kruys A."/>
            <person name="Hutchinson M.I."/>
            <person name="Powell A.J."/>
            <person name="Barry K."/>
            <person name="Miller A.N."/>
            <person name="Grigoriev I.V."/>
            <person name="Debuchy R."/>
            <person name="Gladieux P."/>
            <person name="Thoren M.H."/>
            <person name="Johannesson H."/>
        </authorList>
    </citation>
    <scope>NUCLEOTIDE SEQUENCE</scope>
    <source>
        <strain evidence="4">PSN309</strain>
    </source>
</reference>
<dbReference type="EMBL" id="MU864473">
    <property type="protein sequence ID" value="KAK4184807.1"/>
    <property type="molecule type" value="Genomic_DNA"/>
</dbReference>
<keyword evidence="2" id="KW-1133">Transmembrane helix</keyword>
<dbReference type="Proteomes" id="UP001302126">
    <property type="component" value="Unassembled WGS sequence"/>
</dbReference>
<dbReference type="PANTHER" id="PTHR48081:SF8">
    <property type="entry name" value="ALPHA_BETA HYDROLASE FOLD-3 DOMAIN-CONTAINING PROTEIN-RELATED"/>
    <property type="match status" value="1"/>
</dbReference>
<dbReference type="InterPro" id="IPR013094">
    <property type="entry name" value="AB_hydrolase_3"/>
</dbReference>
<name>A0AAN7AG99_9PEZI</name>
<keyword evidence="1" id="KW-0378">Hydrolase</keyword>
<reference evidence="4" key="1">
    <citation type="journal article" date="2023" name="Mol. Phylogenet. Evol.">
        <title>Genome-scale phylogeny and comparative genomics of the fungal order Sordariales.</title>
        <authorList>
            <person name="Hensen N."/>
            <person name="Bonometti L."/>
            <person name="Westerberg I."/>
            <person name="Brannstrom I.O."/>
            <person name="Guillou S."/>
            <person name="Cros-Aarteil S."/>
            <person name="Calhoun S."/>
            <person name="Haridas S."/>
            <person name="Kuo A."/>
            <person name="Mondo S."/>
            <person name="Pangilinan J."/>
            <person name="Riley R."/>
            <person name="LaButti K."/>
            <person name="Andreopoulos B."/>
            <person name="Lipzen A."/>
            <person name="Chen C."/>
            <person name="Yan M."/>
            <person name="Daum C."/>
            <person name="Ng V."/>
            <person name="Clum A."/>
            <person name="Steindorff A."/>
            <person name="Ohm R.A."/>
            <person name="Martin F."/>
            <person name="Silar P."/>
            <person name="Natvig D.O."/>
            <person name="Lalanne C."/>
            <person name="Gautier V."/>
            <person name="Ament-Velasquez S.L."/>
            <person name="Kruys A."/>
            <person name="Hutchinson M.I."/>
            <person name="Powell A.J."/>
            <person name="Barry K."/>
            <person name="Miller A.N."/>
            <person name="Grigoriev I.V."/>
            <person name="Debuchy R."/>
            <person name="Gladieux P."/>
            <person name="Hiltunen Thoren M."/>
            <person name="Johannesson H."/>
        </authorList>
    </citation>
    <scope>NUCLEOTIDE SEQUENCE</scope>
    <source>
        <strain evidence="4">PSN309</strain>
    </source>
</reference>